<evidence type="ECO:0000313" key="2">
    <source>
        <dbReference type="EMBL" id="CAK0806571.1"/>
    </source>
</evidence>
<keyword evidence="3" id="KW-1185">Reference proteome</keyword>
<protein>
    <submittedName>
        <fullName evidence="2">Uncharacterized protein</fullName>
    </submittedName>
</protein>
<feature type="region of interest" description="Disordered" evidence="1">
    <location>
        <begin position="445"/>
        <end position="487"/>
    </location>
</feature>
<gene>
    <name evidence="2" type="ORF">PCOR1329_LOCUS12753</name>
</gene>
<proteinExistence type="predicted"/>
<organism evidence="2 3">
    <name type="scientific">Prorocentrum cordatum</name>
    <dbReference type="NCBI Taxonomy" id="2364126"/>
    <lineage>
        <taxon>Eukaryota</taxon>
        <taxon>Sar</taxon>
        <taxon>Alveolata</taxon>
        <taxon>Dinophyceae</taxon>
        <taxon>Prorocentrales</taxon>
        <taxon>Prorocentraceae</taxon>
        <taxon>Prorocentrum</taxon>
    </lineage>
</organism>
<feature type="region of interest" description="Disordered" evidence="1">
    <location>
        <begin position="99"/>
        <end position="127"/>
    </location>
</feature>
<reference evidence="2" key="1">
    <citation type="submission" date="2023-10" db="EMBL/GenBank/DDBJ databases">
        <authorList>
            <person name="Chen Y."/>
            <person name="Shah S."/>
            <person name="Dougan E. K."/>
            <person name="Thang M."/>
            <person name="Chan C."/>
        </authorList>
    </citation>
    <scope>NUCLEOTIDE SEQUENCE [LARGE SCALE GENOMIC DNA]</scope>
</reference>
<accession>A0ABN9QKH6</accession>
<sequence length="487" mass="50690">MPGDPDPSPASLISESPVPSPAREVSETPPPGPRGVAAPSSASSDAPARQEGDDCDWSSAAEAPEEAGDYGSVPKGDAIADTLDAVAEPLDAIDEAEAEEREAAVVGAARGGPASLQDSEAAAGASAAVGPQRRQALMSHRVVEVRAGSLRYYPALSAGDRSATIERVLRARGEAAKAEARELGLDASTLEKACESVAGAGRAILAPPAADGFRYLVFDVALAKRSKFLYFQDWSQTADGYYYLRVQDRRTGVWQPVALAAQSGPPVISRAARSICKTHCDHTFGGEVWFNVLNQMGGCPAEFVDAYNVAVDRRLQAVDLPPLDAAASSARRRDAPGPASERPRFLKRQAATLLWKAADIAASASTPGGHPEDDRLEAERLRSEAGELTRRRLAMQADSARAASRPATGHAPQASGAQQGEPIAHFARALLNTLLALGVEREPAANMVDPGGGQGGDKGDGGKSGKGMGQEVRRPAPESRAGASTPS</sequence>
<dbReference type="Proteomes" id="UP001189429">
    <property type="component" value="Unassembled WGS sequence"/>
</dbReference>
<feature type="region of interest" description="Disordered" evidence="1">
    <location>
        <begin position="1"/>
        <end position="76"/>
    </location>
</feature>
<feature type="region of interest" description="Disordered" evidence="1">
    <location>
        <begin position="386"/>
        <end position="419"/>
    </location>
</feature>
<feature type="compositionally biased region" description="Low complexity" evidence="1">
    <location>
        <begin position="104"/>
        <end position="114"/>
    </location>
</feature>
<evidence type="ECO:0000256" key="1">
    <source>
        <dbReference type="SAM" id="MobiDB-lite"/>
    </source>
</evidence>
<name>A0ABN9QKH6_9DINO</name>
<feature type="compositionally biased region" description="Low complexity" evidence="1">
    <location>
        <begin position="37"/>
        <end position="47"/>
    </location>
</feature>
<evidence type="ECO:0000313" key="3">
    <source>
        <dbReference type="Proteomes" id="UP001189429"/>
    </source>
</evidence>
<dbReference type="EMBL" id="CAUYUJ010003745">
    <property type="protein sequence ID" value="CAK0806571.1"/>
    <property type="molecule type" value="Genomic_DNA"/>
</dbReference>
<comment type="caution">
    <text evidence="2">The sequence shown here is derived from an EMBL/GenBank/DDBJ whole genome shotgun (WGS) entry which is preliminary data.</text>
</comment>